<keyword evidence="3" id="KW-1185">Reference proteome</keyword>
<dbReference type="PANTHER" id="PTHR23232:SF157">
    <property type="entry name" value="ZINC FINGER PROTEIN 525"/>
    <property type="match status" value="1"/>
</dbReference>
<dbReference type="InterPro" id="IPR050169">
    <property type="entry name" value="Krueppel_C2H2_ZnF"/>
</dbReference>
<dbReference type="OrthoDB" id="9706388at2759"/>
<dbReference type="CDD" id="cd07765">
    <property type="entry name" value="KRAB_A-box"/>
    <property type="match status" value="1"/>
</dbReference>
<dbReference type="InterPro" id="IPR001909">
    <property type="entry name" value="KRAB"/>
</dbReference>
<organism evidence="2 3">
    <name type="scientific">Cervus elaphus hippelaphus</name>
    <name type="common">European red deer</name>
    <dbReference type="NCBI Taxonomy" id="46360"/>
    <lineage>
        <taxon>Eukaryota</taxon>
        <taxon>Metazoa</taxon>
        <taxon>Chordata</taxon>
        <taxon>Craniata</taxon>
        <taxon>Vertebrata</taxon>
        <taxon>Euteleostomi</taxon>
        <taxon>Mammalia</taxon>
        <taxon>Eutheria</taxon>
        <taxon>Laurasiatheria</taxon>
        <taxon>Artiodactyla</taxon>
        <taxon>Ruminantia</taxon>
        <taxon>Pecora</taxon>
        <taxon>Cervidae</taxon>
        <taxon>Cervinae</taxon>
        <taxon>Cervus</taxon>
    </lineage>
</organism>
<dbReference type="AlphaFoldDB" id="A0A212DBQ0"/>
<name>A0A212DBQ0_CEREH</name>
<dbReference type="SMART" id="SM00349">
    <property type="entry name" value="KRAB"/>
    <property type="match status" value="1"/>
</dbReference>
<accession>A0A212DBQ0</accession>
<evidence type="ECO:0000313" key="3">
    <source>
        <dbReference type="Proteomes" id="UP000242450"/>
    </source>
</evidence>
<dbReference type="EMBL" id="MKHE01000004">
    <property type="protein sequence ID" value="OWK15673.1"/>
    <property type="molecule type" value="Genomic_DNA"/>
</dbReference>
<dbReference type="Proteomes" id="UP000242450">
    <property type="component" value="Chromosome 4"/>
</dbReference>
<evidence type="ECO:0000259" key="1">
    <source>
        <dbReference type="PROSITE" id="PS50805"/>
    </source>
</evidence>
<dbReference type="Gene3D" id="6.10.140.140">
    <property type="match status" value="1"/>
</dbReference>
<sequence>MGYSLLTPDKQQTQHSAEFNNLRAQLTFKDVFIDFTPEEWECLDPAQRTLYKDVMVETLRNLLSVAGPCSVRFGPVRPRLAPPLATPDRGLSYATPLTRPDAGRRRVYYVPRLTHPEAVVSIHRAINSIWNPLRLAVQKLSKSDS</sequence>
<dbReference type="PANTHER" id="PTHR23232">
    <property type="entry name" value="KRAB DOMAIN C2H2 ZINC FINGER"/>
    <property type="match status" value="1"/>
</dbReference>
<dbReference type="InterPro" id="IPR036051">
    <property type="entry name" value="KRAB_dom_sf"/>
</dbReference>
<dbReference type="SUPFAM" id="SSF109640">
    <property type="entry name" value="KRAB domain (Kruppel-associated box)"/>
    <property type="match status" value="1"/>
</dbReference>
<protein>
    <recommendedName>
        <fullName evidence="1">KRAB domain-containing protein</fullName>
    </recommendedName>
</protein>
<comment type="caution">
    <text evidence="2">The sequence shown here is derived from an EMBL/GenBank/DDBJ whole genome shotgun (WGS) entry which is preliminary data.</text>
</comment>
<dbReference type="Pfam" id="PF01352">
    <property type="entry name" value="KRAB"/>
    <property type="match status" value="1"/>
</dbReference>
<feature type="domain" description="KRAB" evidence="1">
    <location>
        <begin position="26"/>
        <end position="103"/>
    </location>
</feature>
<dbReference type="PROSITE" id="PS50805">
    <property type="entry name" value="KRAB"/>
    <property type="match status" value="1"/>
</dbReference>
<gene>
    <name evidence="2" type="ORF">Celaphus_00004824</name>
</gene>
<dbReference type="GO" id="GO:0006355">
    <property type="term" value="P:regulation of DNA-templated transcription"/>
    <property type="evidence" value="ECO:0007669"/>
    <property type="project" value="InterPro"/>
</dbReference>
<proteinExistence type="predicted"/>
<reference evidence="2 3" key="1">
    <citation type="journal article" date="2018" name="Mol. Genet. Genomics">
        <title>The red deer Cervus elaphus genome CerEla1.0: sequencing, annotating, genes, and chromosomes.</title>
        <authorList>
            <person name="Bana N.A."/>
            <person name="Nyiri A."/>
            <person name="Nagy J."/>
            <person name="Frank K."/>
            <person name="Nagy T."/>
            <person name="Steger V."/>
            <person name="Schiller M."/>
            <person name="Lakatos P."/>
            <person name="Sugar L."/>
            <person name="Horn P."/>
            <person name="Barta E."/>
            <person name="Orosz L."/>
        </authorList>
    </citation>
    <scope>NUCLEOTIDE SEQUENCE [LARGE SCALE GENOMIC DNA]</scope>
    <source>
        <strain evidence="2">Hungarian</strain>
    </source>
</reference>
<evidence type="ECO:0000313" key="2">
    <source>
        <dbReference type="EMBL" id="OWK15673.1"/>
    </source>
</evidence>